<reference evidence="1" key="2">
    <citation type="journal article" date="2023" name="IMA Fungus">
        <title>Comparative genomic study of the Penicillium genus elucidates a diverse pangenome and 15 lateral gene transfer events.</title>
        <authorList>
            <person name="Petersen C."/>
            <person name="Sorensen T."/>
            <person name="Nielsen M.R."/>
            <person name="Sondergaard T.E."/>
            <person name="Sorensen J.L."/>
            <person name="Fitzpatrick D.A."/>
            <person name="Frisvad J.C."/>
            <person name="Nielsen K.L."/>
        </authorList>
    </citation>
    <scope>NUCLEOTIDE SEQUENCE</scope>
    <source>
        <strain evidence="1">IBT 29677</strain>
    </source>
</reference>
<reference evidence="1" key="1">
    <citation type="submission" date="2022-12" db="EMBL/GenBank/DDBJ databases">
        <authorList>
            <person name="Petersen C."/>
        </authorList>
    </citation>
    <scope>NUCLEOTIDE SEQUENCE</scope>
    <source>
        <strain evidence="1">IBT 29677</strain>
    </source>
</reference>
<evidence type="ECO:0000313" key="2">
    <source>
        <dbReference type="Proteomes" id="UP001147747"/>
    </source>
</evidence>
<gene>
    <name evidence="1" type="ORF">N7509_004764</name>
</gene>
<keyword evidence="2" id="KW-1185">Reference proteome</keyword>
<dbReference type="RefSeq" id="XP_056488703.1">
    <property type="nucleotide sequence ID" value="XM_056629401.1"/>
</dbReference>
<protein>
    <submittedName>
        <fullName evidence="1">Uncharacterized protein</fullName>
    </submittedName>
</protein>
<evidence type="ECO:0000313" key="1">
    <source>
        <dbReference type="EMBL" id="KAJ5396651.1"/>
    </source>
</evidence>
<proteinExistence type="predicted"/>
<comment type="caution">
    <text evidence="1">The sequence shown here is derived from an EMBL/GenBank/DDBJ whole genome shotgun (WGS) entry which is preliminary data.</text>
</comment>
<dbReference type="Proteomes" id="UP001147747">
    <property type="component" value="Unassembled WGS sequence"/>
</dbReference>
<dbReference type="EMBL" id="JAPZBU010000006">
    <property type="protein sequence ID" value="KAJ5396651.1"/>
    <property type="molecule type" value="Genomic_DNA"/>
</dbReference>
<dbReference type="OrthoDB" id="4358065at2759"/>
<accession>A0A9W9W154</accession>
<dbReference type="AlphaFoldDB" id="A0A9W9W154"/>
<sequence length="395" mass="42461">MSPKAENNAAPAKSPDCGVSEDPATPGYFCTCTNDFTTHITDNRAGNCPSTIPPTWTVTPTSSSTSSTSEIPFSYYQLSDGALIHCASSTLSEFQALSKETATYCAGSTSTDSVSTGVTSTTTVWPAITSPVTYGNPGYFTSMYMRSPSTDGYNATAFAESLAFSFYTAFSSACATTISSTVTSTAALSLNTFATLPGGAMGSMTRVTETATYYACAAETFSVSPWDTGSQEYTGGIDNTGKLEIAITSSLYTVDNLQTWLWAMAYRFAHATANSLTWEKILREEGRENLEFYYPFFRVPGQLTLEFGNNWDKGVALERMQVAASYKESYETELACEITQEIEEGLEMFVAMAAGPEMAALREALDITISTEARNAIHYGLESSRLMLGCGESEG</sequence>
<name>A0A9W9W154_9EURO</name>
<organism evidence="1 2">
    <name type="scientific">Penicillium cosmopolitanum</name>
    <dbReference type="NCBI Taxonomy" id="1131564"/>
    <lineage>
        <taxon>Eukaryota</taxon>
        <taxon>Fungi</taxon>
        <taxon>Dikarya</taxon>
        <taxon>Ascomycota</taxon>
        <taxon>Pezizomycotina</taxon>
        <taxon>Eurotiomycetes</taxon>
        <taxon>Eurotiomycetidae</taxon>
        <taxon>Eurotiales</taxon>
        <taxon>Aspergillaceae</taxon>
        <taxon>Penicillium</taxon>
    </lineage>
</organism>
<dbReference type="GeneID" id="81368381"/>